<dbReference type="InterPro" id="IPR017972">
    <property type="entry name" value="Cyt_P450_CS"/>
</dbReference>
<dbReference type="Gene3D" id="1.10.630.10">
    <property type="entry name" value="Cytochrome P450"/>
    <property type="match status" value="1"/>
</dbReference>
<evidence type="ECO:0000256" key="2">
    <source>
        <dbReference type="ARBA" id="ARBA00010617"/>
    </source>
</evidence>
<dbReference type="InterPro" id="IPR036396">
    <property type="entry name" value="Cyt_P450_sf"/>
</dbReference>
<evidence type="ECO:0000313" key="8">
    <source>
        <dbReference type="Proteomes" id="UP001610444"/>
    </source>
</evidence>
<comment type="cofactor">
    <cofactor evidence="1">
        <name>heme</name>
        <dbReference type="ChEBI" id="CHEBI:30413"/>
    </cofactor>
</comment>
<evidence type="ECO:0000256" key="1">
    <source>
        <dbReference type="ARBA" id="ARBA00001971"/>
    </source>
</evidence>
<organism evidence="7 8">
    <name type="scientific">Aspergillus pseudodeflectus</name>
    <dbReference type="NCBI Taxonomy" id="176178"/>
    <lineage>
        <taxon>Eukaryota</taxon>
        <taxon>Fungi</taxon>
        <taxon>Dikarya</taxon>
        <taxon>Ascomycota</taxon>
        <taxon>Pezizomycotina</taxon>
        <taxon>Eurotiomycetes</taxon>
        <taxon>Eurotiomycetidae</taxon>
        <taxon>Eurotiales</taxon>
        <taxon>Aspergillaceae</taxon>
        <taxon>Aspergillus</taxon>
        <taxon>Aspergillus subgen. Nidulantes</taxon>
    </lineage>
</organism>
<dbReference type="SUPFAM" id="SSF48264">
    <property type="entry name" value="Cytochrome P450"/>
    <property type="match status" value="1"/>
</dbReference>
<keyword evidence="4 6" id="KW-0560">Oxidoreductase</keyword>
<dbReference type="InterPro" id="IPR002401">
    <property type="entry name" value="Cyt_P450_E_grp-I"/>
</dbReference>
<dbReference type="InterPro" id="IPR050121">
    <property type="entry name" value="Cytochrome_P450_monoxygenase"/>
</dbReference>
<dbReference type="Proteomes" id="UP001610444">
    <property type="component" value="Unassembled WGS sequence"/>
</dbReference>
<evidence type="ECO:0000256" key="5">
    <source>
        <dbReference type="ARBA" id="ARBA00023004"/>
    </source>
</evidence>
<keyword evidence="3 6" id="KW-0479">Metal-binding</keyword>
<dbReference type="Pfam" id="PF00067">
    <property type="entry name" value="p450"/>
    <property type="match status" value="1"/>
</dbReference>
<dbReference type="InterPro" id="IPR001128">
    <property type="entry name" value="Cyt_P450"/>
</dbReference>
<dbReference type="PROSITE" id="PS00086">
    <property type="entry name" value="CYTOCHROME_P450"/>
    <property type="match status" value="1"/>
</dbReference>
<comment type="similarity">
    <text evidence="2 6">Belongs to the cytochrome P450 family.</text>
</comment>
<dbReference type="PANTHER" id="PTHR24305:SF166">
    <property type="entry name" value="CYTOCHROME P450 12A4, MITOCHONDRIAL-RELATED"/>
    <property type="match status" value="1"/>
</dbReference>
<dbReference type="RefSeq" id="XP_070891911.1">
    <property type="nucleotide sequence ID" value="XM_071047516.1"/>
</dbReference>
<evidence type="ECO:0000256" key="4">
    <source>
        <dbReference type="ARBA" id="ARBA00023002"/>
    </source>
</evidence>
<gene>
    <name evidence="7" type="ORF">BJX68DRAFT_273655</name>
</gene>
<protein>
    <submittedName>
        <fullName evidence="7">Cytochrome P450</fullName>
    </submittedName>
</protein>
<keyword evidence="5 6" id="KW-0408">Iron</keyword>
<sequence length="174" mass="19356">MRRRPDMQKRVVEEIRQAFPDPLIFPTYEKANKLPGNPPSYALRGPLSTFIPRVSPGKTIAGVYVPAGIIVGSHTYTAGRDEMVLPDLLEFKPDRWENPTEQMKSMDKPFSPGPHVCIGMHVARVEMLLTACALYQAFDAKLAVGFRHEGMKLGDQGFMMAEGKSLLVKLTPVT</sequence>
<keyword evidence="8" id="KW-1185">Reference proteome</keyword>
<reference evidence="7 8" key="1">
    <citation type="submission" date="2024-07" db="EMBL/GenBank/DDBJ databases">
        <title>Section-level genome sequencing and comparative genomics of Aspergillus sections Usti and Cavernicolus.</title>
        <authorList>
            <consortium name="Lawrence Berkeley National Laboratory"/>
            <person name="Nybo J.L."/>
            <person name="Vesth T.C."/>
            <person name="Theobald S."/>
            <person name="Frisvad J.C."/>
            <person name="Larsen T.O."/>
            <person name="Kjaerboelling I."/>
            <person name="Rothschild-Mancinelli K."/>
            <person name="Lyhne E.K."/>
            <person name="Kogle M.E."/>
            <person name="Barry K."/>
            <person name="Clum A."/>
            <person name="Na H."/>
            <person name="Ledsgaard L."/>
            <person name="Lin J."/>
            <person name="Lipzen A."/>
            <person name="Kuo A."/>
            <person name="Riley R."/>
            <person name="Mondo S."/>
            <person name="LaButti K."/>
            <person name="Haridas S."/>
            <person name="Pangalinan J."/>
            <person name="Salamov A.A."/>
            <person name="Simmons B.A."/>
            <person name="Magnuson J.K."/>
            <person name="Chen J."/>
            <person name="Drula E."/>
            <person name="Henrissat B."/>
            <person name="Wiebenga A."/>
            <person name="Lubbers R.J."/>
            <person name="Gomes A.C."/>
            <person name="Macurrencykelacurrency M.R."/>
            <person name="Stajich J."/>
            <person name="Grigoriev I.V."/>
            <person name="Mortensen U.H."/>
            <person name="De vries R.P."/>
            <person name="Baker S.E."/>
            <person name="Andersen M.R."/>
        </authorList>
    </citation>
    <scope>NUCLEOTIDE SEQUENCE [LARGE SCALE GENOMIC DNA]</scope>
    <source>
        <strain evidence="7 8">CBS 756.74</strain>
    </source>
</reference>
<name>A0ABR4J7L7_9EURO</name>
<keyword evidence="6" id="KW-0349">Heme</keyword>
<keyword evidence="6" id="KW-0503">Monooxygenase</keyword>
<dbReference type="EMBL" id="JBFXLR010000128">
    <property type="protein sequence ID" value="KAL2836020.1"/>
    <property type="molecule type" value="Genomic_DNA"/>
</dbReference>
<proteinExistence type="inferred from homology"/>
<dbReference type="PRINTS" id="PR00463">
    <property type="entry name" value="EP450I"/>
</dbReference>
<dbReference type="GeneID" id="98162680"/>
<evidence type="ECO:0000256" key="3">
    <source>
        <dbReference type="ARBA" id="ARBA00022723"/>
    </source>
</evidence>
<dbReference type="PRINTS" id="PR00385">
    <property type="entry name" value="P450"/>
</dbReference>
<accession>A0ABR4J7L7</accession>
<evidence type="ECO:0000313" key="7">
    <source>
        <dbReference type="EMBL" id="KAL2836020.1"/>
    </source>
</evidence>
<evidence type="ECO:0000256" key="6">
    <source>
        <dbReference type="RuleBase" id="RU000461"/>
    </source>
</evidence>
<dbReference type="PANTHER" id="PTHR24305">
    <property type="entry name" value="CYTOCHROME P450"/>
    <property type="match status" value="1"/>
</dbReference>
<comment type="caution">
    <text evidence="7">The sequence shown here is derived from an EMBL/GenBank/DDBJ whole genome shotgun (WGS) entry which is preliminary data.</text>
</comment>